<feature type="domain" description="Multiple myeloma tumor-associated protein 2-like N-terminal" evidence="2">
    <location>
        <begin position="8"/>
        <end position="84"/>
    </location>
</feature>
<dbReference type="Proteomes" id="UP001162131">
    <property type="component" value="Unassembled WGS sequence"/>
</dbReference>
<reference evidence="3" key="1">
    <citation type="submission" date="2021-09" db="EMBL/GenBank/DDBJ databases">
        <authorList>
            <consortium name="AG Swart"/>
            <person name="Singh M."/>
            <person name="Singh A."/>
            <person name="Seah K."/>
            <person name="Emmerich C."/>
        </authorList>
    </citation>
    <scope>NUCLEOTIDE SEQUENCE</scope>
    <source>
        <strain evidence="3">ATCC30299</strain>
    </source>
</reference>
<protein>
    <recommendedName>
        <fullName evidence="2">Multiple myeloma tumor-associated protein 2-like N-terminal domain-containing protein</fullName>
    </recommendedName>
</protein>
<dbReference type="InterPro" id="IPR019315">
    <property type="entry name" value="MMTA2_N"/>
</dbReference>
<dbReference type="PANTHER" id="PTHR14580">
    <property type="entry name" value="MULTIPLE MYELOMA TUMOR-ASSOCIATED PROTEIN 2 FAMILY MEMBER"/>
    <property type="match status" value="1"/>
</dbReference>
<feature type="compositionally biased region" description="Basic and acidic residues" evidence="1">
    <location>
        <begin position="140"/>
        <end position="158"/>
    </location>
</feature>
<name>A0AAU9JYR4_9CILI</name>
<evidence type="ECO:0000313" key="3">
    <source>
        <dbReference type="EMBL" id="CAG9330854.1"/>
    </source>
</evidence>
<keyword evidence="4" id="KW-1185">Reference proteome</keyword>
<accession>A0AAU9JYR4</accession>
<dbReference type="InterPro" id="IPR039207">
    <property type="entry name" value="MMTAG2-like"/>
</dbReference>
<dbReference type="EMBL" id="CAJZBQ010000052">
    <property type="protein sequence ID" value="CAG9330854.1"/>
    <property type="molecule type" value="Genomic_DNA"/>
</dbReference>
<evidence type="ECO:0000256" key="1">
    <source>
        <dbReference type="SAM" id="MobiDB-lite"/>
    </source>
</evidence>
<evidence type="ECO:0000313" key="4">
    <source>
        <dbReference type="Proteomes" id="UP001162131"/>
    </source>
</evidence>
<gene>
    <name evidence="3" type="ORF">BSTOLATCC_MIC52264</name>
</gene>
<comment type="caution">
    <text evidence="3">The sequence shown here is derived from an EMBL/GenBank/DDBJ whole genome shotgun (WGS) entry which is preliminary data.</text>
</comment>
<evidence type="ECO:0000259" key="2">
    <source>
        <dbReference type="Pfam" id="PF10159"/>
    </source>
</evidence>
<feature type="compositionally biased region" description="Basic residues" evidence="1">
    <location>
        <begin position="159"/>
        <end position="180"/>
    </location>
</feature>
<dbReference type="AlphaFoldDB" id="A0AAU9JYR4"/>
<feature type="region of interest" description="Disordered" evidence="1">
    <location>
        <begin position="121"/>
        <end position="180"/>
    </location>
</feature>
<sequence>MFTPIREGNRGGRGLFSWEDVRVMSYKDRECYLGSTVNLGFLDKGGRWRKKDWWVKAPQDLEADEAEKQKIRDEDMQNLRESLGLANPGKKKKAQLSEAEYKTLLSKRGAEEGLDLEDQGHKITGLGFDPANRVFGGKGGESKREKEAIKIEAEGIKHKSDHQKKHKKSKKHKHKRQHYD</sequence>
<dbReference type="PANTHER" id="PTHR14580:SF0">
    <property type="entry name" value="MULTIPLE MYELOMA TUMOR-ASSOCIATED PROTEIN 2"/>
    <property type="match status" value="1"/>
</dbReference>
<organism evidence="3 4">
    <name type="scientific">Blepharisma stoltei</name>
    <dbReference type="NCBI Taxonomy" id="1481888"/>
    <lineage>
        <taxon>Eukaryota</taxon>
        <taxon>Sar</taxon>
        <taxon>Alveolata</taxon>
        <taxon>Ciliophora</taxon>
        <taxon>Postciliodesmatophora</taxon>
        <taxon>Heterotrichea</taxon>
        <taxon>Heterotrichida</taxon>
        <taxon>Blepharismidae</taxon>
        <taxon>Blepharisma</taxon>
    </lineage>
</organism>
<proteinExistence type="predicted"/>
<dbReference type="Pfam" id="PF10159">
    <property type="entry name" value="MMtag"/>
    <property type="match status" value="1"/>
</dbReference>